<sequence>MADVRLSKTLSYILRHGAAKMNLNILQGGFIYVDELLRLPQLSRYTIDDITRVVDTNDKKRYFMEPDSETGRLKIRANQGHTMQVADLELTRITSAADFPVVLHGTYIKNWQSIKKQGLSKMKRNHVHFACGEPDDAKVTSGMRKSCDLLIYIDLEKALADNLEFYISANNVILSSGNRDGVIEPKYFKRVMHRDRQSGGLHSEKQKTNSSIMYWQQHGKLC</sequence>
<dbReference type="Proteomes" id="UP001209878">
    <property type="component" value="Unassembled WGS sequence"/>
</dbReference>
<evidence type="ECO:0000256" key="3">
    <source>
        <dbReference type="ARBA" id="ARBA00012007"/>
    </source>
</evidence>
<evidence type="ECO:0000256" key="1">
    <source>
        <dbReference type="ARBA" id="ARBA00003343"/>
    </source>
</evidence>
<dbReference type="InterPro" id="IPR042080">
    <property type="entry name" value="RNA_2'-PTrans_N"/>
</dbReference>
<evidence type="ECO:0000256" key="4">
    <source>
        <dbReference type="ARBA" id="ARBA00022679"/>
    </source>
</evidence>
<dbReference type="GO" id="GO:0006388">
    <property type="term" value="P:tRNA splicing, via endonucleolytic cleavage and ligation"/>
    <property type="evidence" value="ECO:0007669"/>
    <property type="project" value="TreeGrafter"/>
</dbReference>
<dbReference type="SUPFAM" id="SSF56399">
    <property type="entry name" value="ADP-ribosylation"/>
    <property type="match status" value="1"/>
</dbReference>
<comment type="function">
    <text evidence="1">Catalyzes the last step of tRNA splicing, the transfer of the splice junction 2'-phosphate from ligated tRNA to NAD to produce ADP-ribose 1''-2'' cyclic phosphate.</text>
</comment>
<protein>
    <recommendedName>
        <fullName evidence="3">2'-phosphotransferase</fullName>
        <ecNumber evidence="3">2.7.1.160</ecNumber>
    </recommendedName>
</protein>
<accession>A0AAD9KI85</accession>
<dbReference type="InterPro" id="IPR002745">
    <property type="entry name" value="Ptrans_KptA/Tpt1"/>
</dbReference>
<dbReference type="PANTHER" id="PTHR12684:SF2">
    <property type="entry name" value="TRNA 2'-PHOSPHOTRANSFERASE 1"/>
    <property type="match status" value="1"/>
</dbReference>
<keyword evidence="8" id="KW-1185">Reference proteome</keyword>
<comment type="caution">
    <text evidence="7">The sequence shown here is derived from an EMBL/GenBank/DDBJ whole genome shotgun (WGS) entry which is preliminary data.</text>
</comment>
<evidence type="ECO:0000313" key="7">
    <source>
        <dbReference type="EMBL" id="KAK2172069.1"/>
    </source>
</evidence>
<dbReference type="Pfam" id="PF01885">
    <property type="entry name" value="PTS_2-RNA"/>
    <property type="match status" value="1"/>
</dbReference>
<dbReference type="AlphaFoldDB" id="A0AAD9KI85"/>
<dbReference type="GO" id="GO:0000215">
    <property type="term" value="F:tRNA 2'-phosphotransferase activity"/>
    <property type="evidence" value="ECO:0007669"/>
    <property type="project" value="UniProtKB-EC"/>
</dbReference>
<dbReference type="Gene3D" id="1.10.10.970">
    <property type="entry name" value="RNA 2'-phosphotransferase, Tpt1/KptA family, N-terminal domain"/>
    <property type="match status" value="1"/>
</dbReference>
<dbReference type="EMBL" id="JAODUO010000995">
    <property type="protein sequence ID" value="KAK2172069.1"/>
    <property type="molecule type" value="Genomic_DNA"/>
</dbReference>
<keyword evidence="4" id="KW-0808">Transferase</keyword>
<dbReference type="EC" id="2.7.1.160" evidence="3"/>
<evidence type="ECO:0000256" key="2">
    <source>
        <dbReference type="ARBA" id="ARBA00009836"/>
    </source>
</evidence>
<dbReference type="InterPro" id="IPR042081">
    <property type="entry name" value="RNA_2'-PTrans_C"/>
</dbReference>
<evidence type="ECO:0000256" key="5">
    <source>
        <dbReference type="ARBA" id="ARBA00023027"/>
    </source>
</evidence>
<keyword evidence="5" id="KW-0520">NAD</keyword>
<reference evidence="7" key="1">
    <citation type="journal article" date="2023" name="Mol. Biol. Evol.">
        <title>Third-Generation Sequencing Reveals the Adaptive Role of the Epigenome in Three Deep-Sea Polychaetes.</title>
        <authorList>
            <person name="Perez M."/>
            <person name="Aroh O."/>
            <person name="Sun Y."/>
            <person name="Lan Y."/>
            <person name="Juniper S.K."/>
            <person name="Young C.R."/>
            <person name="Angers B."/>
            <person name="Qian P.Y."/>
        </authorList>
    </citation>
    <scope>NUCLEOTIDE SEQUENCE</scope>
    <source>
        <strain evidence="7">R07B-5</strain>
    </source>
</reference>
<name>A0AAD9KI85_RIDPI</name>
<evidence type="ECO:0000313" key="8">
    <source>
        <dbReference type="Proteomes" id="UP001209878"/>
    </source>
</evidence>
<proteinExistence type="inferred from homology"/>
<comment type="catalytic activity">
    <reaction evidence="6">
        <text>2'-phospho-[ligated tRNA] + NAD(+) = mature tRNA + ADP-alpha-D-ribose 1'',2''-cyclic phosphate + nicotinamide</text>
        <dbReference type="Rhea" id="RHEA:23324"/>
        <dbReference type="Rhea" id="RHEA-COMP:11106"/>
        <dbReference type="Rhea" id="RHEA-COMP:11107"/>
        <dbReference type="ChEBI" id="CHEBI:17154"/>
        <dbReference type="ChEBI" id="CHEBI:57540"/>
        <dbReference type="ChEBI" id="CHEBI:76596"/>
        <dbReference type="ChEBI" id="CHEBI:82883"/>
        <dbReference type="ChEBI" id="CHEBI:85027"/>
        <dbReference type="EC" id="2.7.1.160"/>
    </reaction>
</comment>
<evidence type="ECO:0000256" key="6">
    <source>
        <dbReference type="ARBA" id="ARBA00047949"/>
    </source>
</evidence>
<dbReference type="Gene3D" id="3.20.170.30">
    <property type="match status" value="1"/>
</dbReference>
<dbReference type="PANTHER" id="PTHR12684">
    <property type="entry name" value="PUTATIVE PHOSPHOTRANSFERASE"/>
    <property type="match status" value="1"/>
</dbReference>
<gene>
    <name evidence="7" type="ORF">NP493_995g00090</name>
</gene>
<comment type="similarity">
    <text evidence="2">Belongs to the KptA/TPT1 family.</text>
</comment>
<organism evidence="7 8">
    <name type="scientific">Ridgeia piscesae</name>
    <name type="common">Tubeworm</name>
    <dbReference type="NCBI Taxonomy" id="27915"/>
    <lineage>
        <taxon>Eukaryota</taxon>
        <taxon>Metazoa</taxon>
        <taxon>Spiralia</taxon>
        <taxon>Lophotrochozoa</taxon>
        <taxon>Annelida</taxon>
        <taxon>Polychaeta</taxon>
        <taxon>Sedentaria</taxon>
        <taxon>Canalipalpata</taxon>
        <taxon>Sabellida</taxon>
        <taxon>Siboglinidae</taxon>
        <taxon>Ridgeia</taxon>
    </lineage>
</organism>